<comment type="caution">
    <text evidence="1">The sequence shown here is derived from an EMBL/GenBank/DDBJ whole genome shotgun (WGS) entry which is preliminary data.</text>
</comment>
<keyword evidence="2" id="KW-1185">Reference proteome</keyword>
<evidence type="ECO:0008006" key="3">
    <source>
        <dbReference type="Google" id="ProtNLM"/>
    </source>
</evidence>
<dbReference type="RefSeq" id="WP_169230511.1">
    <property type="nucleotide sequence ID" value="NZ_JABBGF010000001.1"/>
</dbReference>
<evidence type="ECO:0000313" key="1">
    <source>
        <dbReference type="EMBL" id="NML57166.1"/>
    </source>
</evidence>
<proteinExistence type="predicted"/>
<accession>A0A7Y0A600</accession>
<name>A0A7Y0A600_9FLAO</name>
<organism evidence="1 2">
    <name type="scientific">Chryseobacterium cheonjiense</name>
    <dbReference type="NCBI Taxonomy" id="2728845"/>
    <lineage>
        <taxon>Bacteria</taxon>
        <taxon>Pseudomonadati</taxon>
        <taxon>Bacteroidota</taxon>
        <taxon>Flavobacteriia</taxon>
        <taxon>Flavobacteriales</taxon>
        <taxon>Weeksellaceae</taxon>
        <taxon>Chryseobacterium group</taxon>
        <taxon>Chryseobacterium</taxon>
    </lineage>
</organism>
<dbReference type="EMBL" id="JABBGF010000001">
    <property type="protein sequence ID" value="NML57166.1"/>
    <property type="molecule type" value="Genomic_DNA"/>
</dbReference>
<gene>
    <name evidence="1" type="ORF">HHL20_07390</name>
</gene>
<sequence>MIRNLITSAFIFFIVSCSNEKSDETQTVEQAAKNAESNFPIKRLSKSQDILDGIYAEYIKNRQDLQNMDAEISSIQNDKRLVAEIYNDVLSNSGDYYKSAESRTESIRDSVTKKEILNLIRNSQDNYFVKIKKLAQLKREINQNYFEIYSWYDVFKIRKTLGEIEKYQSAHPLETDSLENFIRKQKNVLNKLKNLK</sequence>
<dbReference type="Proteomes" id="UP000552615">
    <property type="component" value="Unassembled WGS sequence"/>
</dbReference>
<reference evidence="1 2" key="1">
    <citation type="submission" date="2020-04" db="EMBL/GenBank/DDBJ databases">
        <title>Chryseobacterium sp. RJ-7-14 sp. nov., isolated from Jeju soil.</title>
        <authorList>
            <person name="Dahal R.H."/>
            <person name="Chaudhary D.K."/>
        </authorList>
    </citation>
    <scope>NUCLEOTIDE SEQUENCE [LARGE SCALE GENOMIC DNA]</scope>
    <source>
        <strain evidence="1 2">RJ-7-14</strain>
    </source>
</reference>
<protein>
    <recommendedName>
        <fullName evidence="3">Lipoprotein</fullName>
    </recommendedName>
</protein>
<dbReference type="PROSITE" id="PS51257">
    <property type="entry name" value="PROKAR_LIPOPROTEIN"/>
    <property type="match status" value="1"/>
</dbReference>
<dbReference type="AlphaFoldDB" id="A0A7Y0A600"/>
<evidence type="ECO:0000313" key="2">
    <source>
        <dbReference type="Proteomes" id="UP000552615"/>
    </source>
</evidence>